<evidence type="ECO:0000313" key="2">
    <source>
        <dbReference type="EMBL" id="PDX80835.1"/>
    </source>
</evidence>
<gene>
    <name evidence="2" type="ORF">CGS58_10050</name>
</gene>
<organism evidence="2 3">
    <name type="scientific">Faecalibacterium prausnitzii</name>
    <dbReference type="NCBI Taxonomy" id="853"/>
    <lineage>
        <taxon>Bacteria</taxon>
        <taxon>Bacillati</taxon>
        <taxon>Bacillota</taxon>
        <taxon>Clostridia</taxon>
        <taxon>Eubacteriales</taxon>
        <taxon>Oscillospiraceae</taxon>
        <taxon>Faecalibacterium</taxon>
    </lineage>
</organism>
<accession>A0A2A7ANS1</accession>
<reference evidence="2 3" key="1">
    <citation type="journal article" date="2017" name="Front. Microbiol.">
        <title>New Insights into the Diversity of the Genus Faecalibacterium.</title>
        <authorList>
            <person name="Benevides L."/>
            <person name="Burman S."/>
            <person name="Martin R."/>
            <person name="Robert V."/>
            <person name="Thomas M."/>
            <person name="Miquel S."/>
            <person name="Chain F."/>
            <person name="Sokol H."/>
            <person name="Bermudez-Humaran L.G."/>
            <person name="Morrison M."/>
            <person name="Langella P."/>
            <person name="Azevedo V.A."/>
            <person name="Chatel J.M."/>
            <person name="Soares S."/>
        </authorList>
    </citation>
    <scope>NUCLEOTIDE SEQUENCE [LARGE SCALE GENOMIC DNA]</scope>
    <source>
        <strain evidence="2 3">CNCM I 4575</strain>
    </source>
</reference>
<feature type="region of interest" description="Disordered" evidence="1">
    <location>
        <begin position="43"/>
        <end position="62"/>
    </location>
</feature>
<evidence type="ECO:0000256" key="1">
    <source>
        <dbReference type="SAM" id="MobiDB-lite"/>
    </source>
</evidence>
<comment type="caution">
    <text evidence="2">The sequence shown here is derived from an EMBL/GenBank/DDBJ whole genome shotgun (WGS) entry which is preliminary data.</text>
</comment>
<sequence>MMTKPSLKEECRLKVMDEKCLSGPFRISLGGLYARKTRDRMTTALAKQAGRPEERDPDKKNNQHRILCALLPAEYRLMPDGTDLANLKEASISRFFICAENPNTGKLYSERQYEAVGHNLIDLARKAGFRTGEFALLPHIRGQLQIMLAELTENERRDFSADAMTLLEWLKNKSKKYPDLASHAEGLKKLGTLEEQLAYLTVIALTWSCWSWNNDALTKDLAFLLLTPKKEGTEIQAVEAWKEKRLAEDNDRSAKLLEQCRDAFRQKDFFTCGKAAEGILALRFAPDLVRAEAYYMLSVCCAEHGYKRSCPLPSPKELMLRAYKFGYAGAREVLLNKYGFDAAPLLLRPHAKALHGTARVVSNCINQYTKTVLQSAPDTLRKEADDALKKKEAAEKWVYCAPGKKALQYSVDFSQETRYLLFDDDQEKNFHDLLCLLDRIAAVERSNPVSPEQSTRHWSGTAIYLRASEDRYAALVDTAMKRLGQFIVKVFLIDDEKWAAQALLTRHPIYELIQCVSGKELKRGPFVINFTVICDRNAALASRLLREAYWLSTFSYPGLTVKFHLLSPVAQEIKNTMRLEFPAMFEALPGADMTSPVTFLAEDLTLPALSDYRLAGYVDKIEAMPNSFNYYVIDAGDDISSLNLAIRLREWNVRNCVTNRAPLQNGSQSRIAFYCKDSDIAYLAENMVVQTVDHGSNWYNNYNLISFGLLTDSYSWDAMDGGYWERVAESVHLQYCGIAWNAADDVKNENLVDYYARMYNRDSSMAAAVYLPYQMFQIGTANAEHIVSDAPLGTAGSEDTNAKLAHDMGDQFREAIRENSKALIPELVCIEHARWIRWAYSRGWRAATPDQVLFYMEEGNPKQQLYIARLHGCLCASQELAVLAEQMKQALTPDDGKQPHKNDWKRFAASREKDTVKLNNTDRATTIGWIYTPKDFAEFDRSHVLASAELIEARWIEHEPPTPVQEALNGI</sequence>
<dbReference type="AlphaFoldDB" id="A0A2A7ANS1"/>
<protein>
    <submittedName>
        <fullName evidence="2">Uncharacterized protein</fullName>
    </submittedName>
</protein>
<dbReference type="Proteomes" id="UP000220005">
    <property type="component" value="Unassembled WGS sequence"/>
</dbReference>
<proteinExistence type="predicted"/>
<name>A0A2A7ANS1_9FIRM</name>
<dbReference type="EMBL" id="NMTY01000024">
    <property type="protein sequence ID" value="PDX80835.1"/>
    <property type="molecule type" value="Genomic_DNA"/>
</dbReference>
<dbReference type="RefSeq" id="WP_097839767.1">
    <property type="nucleotide sequence ID" value="NZ_NMTY01000024.1"/>
</dbReference>
<evidence type="ECO:0000313" key="3">
    <source>
        <dbReference type="Proteomes" id="UP000220005"/>
    </source>
</evidence>
<feature type="compositionally biased region" description="Basic and acidic residues" evidence="1">
    <location>
        <begin position="50"/>
        <end position="61"/>
    </location>
</feature>